<sequence length="231" mass="26962">MLHQKCDDANPNVKMEFEILKTELLARKSAVVLGFNIAASARKIFYFQQFSSILRFFQRPLVDCELEIECDYQPSGSTTQYIVFGSEVQRHGQNNIIIPIYETEMLTFCGRGRIGLAIRNAEHERTTFINDTMTRRYQEQLNPYQPFHLVQAVQPPDKSNLLQLPRHMTKPALLPKLRKQNPMMKWNRNNSLKTKNLCRERIFAQFVCIECVKLPSCLVDIFVHALNVQRK</sequence>
<evidence type="ECO:0000313" key="1">
    <source>
        <dbReference type="Proteomes" id="UP000887572"/>
    </source>
</evidence>
<dbReference type="WBParaSite" id="Gr19_v10_g9342.t1">
    <property type="protein sequence ID" value="Gr19_v10_g9342.t1"/>
    <property type="gene ID" value="Gr19_v10_g9342"/>
</dbReference>
<dbReference type="Proteomes" id="UP000887572">
    <property type="component" value="Unplaced"/>
</dbReference>
<name>A0A914IF57_GLORO</name>
<dbReference type="AlphaFoldDB" id="A0A914IF57"/>
<organism evidence="1 2">
    <name type="scientific">Globodera rostochiensis</name>
    <name type="common">Golden nematode worm</name>
    <name type="synonym">Heterodera rostochiensis</name>
    <dbReference type="NCBI Taxonomy" id="31243"/>
    <lineage>
        <taxon>Eukaryota</taxon>
        <taxon>Metazoa</taxon>
        <taxon>Ecdysozoa</taxon>
        <taxon>Nematoda</taxon>
        <taxon>Chromadorea</taxon>
        <taxon>Rhabditida</taxon>
        <taxon>Tylenchina</taxon>
        <taxon>Tylenchomorpha</taxon>
        <taxon>Tylenchoidea</taxon>
        <taxon>Heteroderidae</taxon>
        <taxon>Heteroderinae</taxon>
        <taxon>Globodera</taxon>
    </lineage>
</organism>
<evidence type="ECO:0000313" key="2">
    <source>
        <dbReference type="WBParaSite" id="Gr19_v10_g9342.t1"/>
    </source>
</evidence>
<proteinExistence type="predicted"/>
<accession>A0A914IF57</accession>
<keyword evidence="1" id="KW-1185">Reference proteome</keyword>
<protein>
    <submittedName>
        <fullName evidence="2">Uncharacterized protein</fullName>
    </submittedName>
</protein>
<reference evidence="2" key="1">
    <citation type="submission" date="2022-11" db="UniProtKB">
        <authorList>
            <consortium name="WormBaseParasite"/>
        </authorList>
    </citation>
    <scope>IDENTIFICATION</scope>
</reference>